<evidence type="ECO:0000256" key="2">
    <source>
        <dbReference type="ARBA" id="ARBA00004141"/>
    </source>
</evidence>
<name>A0A2K2D0V4_BRADI</name>
<dbReference type="ExpressionAtlas" id="A0A2K2D0V4">
    <property type="expression patterns" value="baseline and differential"/>
</dbReference>
<dbReference type="Gramene" id="PNT67907">
    <property type="protein sequence ID" value="PNT67907"/>
    <property type="gene ID" value="BRADI_3g33582v3"/>
</dbReference>
<comment type="subcellular location">
    <subcellularLocation>
        <location evidence="2 7">Membrane</location>
        <topology evidence="2 7">Multi-pass membrane protein</topology>
    </subcellularLocation>
</comment>
<evidence type="ECO:0000256" key="4">
    <source>
        <dbReference type="ARBA" id="ARBA00022692"/>
    </source>
</evidence>
<dbReference type="AlphaFoldDB" id="A0A2K2D0V4"/>
<accession>A0A2K2D0V4</accession>
<dbReference type="EMBL" id="CM000882">
    <property type="protein sequence ID" value="PNT67906.1"/>
    <property type="molecule type" value="Genomic_DNA"/>
</dbReference>
<dbReference type="PANTHER" id="PTHR38519:SF3">
    <property type="entry name" value="PRA1 FAMILY PROTEIN"/>
    <property type="match status" value="1"/>
</dbReference>
<dbReference type="KEGG" id="bdi:100834816"/>
<dbReference type="Proteomes" id="UP000008810">
    <property type="component" value="Chromosome 3"/>
</dbReference>
<dbReference type="GO" id="GO:0005783">
    <property type="term" value="C:endoplasmic reticulum"/>
    <property type="evidence" value="ECO:0007669"/>
    <property type="project" value="UniProtKB-ARBA"/>
</dbReference>
<dbReference type="EnsemblPlants" id="PNT67904">
    <property type="protein sequence ID" value="PNT67904"/>
    <property type="gene ID" value="BRADI_3g33582v3"/>
</dbReference>
<dbReference type="EMBL" id="CM000882">
    <property type="protein sequence ID" value="PNT67904.1"/>
    <property type="molecule type" value="Genomic_DNA"/>
</dbReference>
<feature type="region of interest" description="Disordered" evidence="8">
    <location>
        <begin position="168"/>
        <end position="212"/>
    </location>
</feature>
<keyword evidence="7" id="KW-0813">Transport</keyword>
<comment type="similarity">
    <text evidence="3 7">Belongs to the PRA1 family.</text>
</comment>
<dbReference type="GO" id="GO:0016020">
    <property type="term" value="C:membrane"/>
    <property type="evidence" value="ECO:0007669"/>
    <property type="project" value="UniProtKB-SubCell"/>
</dbReference>
<dbReference type="Gramene" id="PNT67905">
    <property type="protein sequence ID" value="PNT67905"/>
    <property type="gene ID" value="BRADI_3g33582v3"/>
</dbReference>
<dbReference type="Gramene" id="PNT67904">
    <property type="protein sequence ID" value="PNT67904"/>
    <property type="gene ID" value="BRADI_3g33582v3"/>
</dbReference>
<evidence type="ECO:0000256" key="7">
    <source>
        <dbReference type="RuleBase" id="RU363107"/>
    </source>
</evidence>
<keyword evidence="4 7" id="KW-0812">Transmembrane</keyword>
<keyword evidence="6 7" id="KW-0472">Membrane</keyword>
<dbReference type="EMBL" id="CM000882">
    <property type="protein sequence ID" value="PNT67905.1"/>
    <property type="molecule type" value="Genomic_DNA"/>
</dbReference>
<dbReference type="RefSeq" id="XP_024316293.1">
    <property type="nucleotide sequence ID" value="XM_024460525.1"/>
</dbReference>
<reference evidence="10" key="3">
    <citation type="submission" date="2018-08" db="UniProtKB">
        <authorList>
            <consortium name="EnsemblPlants"/>
        </authorList>
    </citation>
    <scope>IDENTIFICATION</scope>
    <source>
        <strain evidence="10">cv. Bd21</strain>
    </source>
</reference>
<evidence type="ECO:0000313" key="10">
    <source>
        <dbReference type="EnsemblPlants" id="PNT67904"/>
    </source>
</evidence>
<organism evidence="9">
    <name type="scientific">Brachypodium distachyon</name>
    <name type="common">Purple false brome</name>
    <name type="synonym">Trachynia distachya</name>
    <dbReference type="NCBI Taxonomy" id="15368"/>
    <lineage>
        <taxon>Eukaryota</taxon>
        <taxon>Viridiplantae</taxon>
        <taxon>Streptophyta</taxon>
        <taxon>Embryophyta</taxon>
        <taxon>Tracheophyta</taxon>
        <taxon>Spermatophyta</taxon>
        <taxon>Magnoliopsida</taxon>
        <taxon>Liliopsida</taxon>
        <taxon>Poales</taxon>
        <taxon>Poaceae</taxon>
        <taxon>BOP clade</taxon>
        <taxon>Pooideae</taxon>
        <taxon>Stipodae</taxon>
        <taxon>Brachypodieae</taxon>
        <taxon>Brachypodium</taxon>
    </lineage>
</organism>
<reference evidence="9 10" key="1">
    <citation type="journal article" date="2010" name="Nature">
        <title>Genome sequencing and analysis of the model grass Brachypodium distachyon.</title>
        <authorList>
            <consortium name="International Brachypodium Initiative"/>
        </authorList>
    </citation>
    <scope>NUCLEOTIDE SEQUENCE [LARGE SCALE GENOMIC DNA]</scope>
    <source>
        <strain evidence="9 10">Bd21</strain>
    </source>
</reference>
<proteinExistence type="inferred from homology"/>
<dbReference type="GO" id="GO:0016192">
    <property type="term" value="P:vesicle-mediated transport"/>
    <property type="evidence" value="ECO:0007669"/>
    <property type="project" value="UniProtKB-ARBA"/>
</dbReference>
<evidence type="ECO:0000313" key="9">
    <source>
        <dbReference type="EMBL" id="PNT67906.1"/>
    </source>
</evidence>
<evidence type="ECO:0000256" key="3">
    <source>
        <dbReference type="ARBA" id="ARBA00006483"/>
    </source>
</evidence>
<dbReference type="EMBL" id="CM000882">
    <property type="protein sequence ID" value="PNT67907.1"/>
    <property type="molecule type" value="Genomic_DNA"/>
</dbReference>
<dbReference type="PANTHER" id="PTHR38519">
    <property type="entry name" value="PRA1 FAMILY PROTEIN"/>
    <property type="match status" value="1"/>
</dbReference>
<dbReference type="EnsemblPlants" id="PNT67906">
    <property type="protein sequence ID" value="PNT67906"/>
    <property type="gene ID" value="BRADI_3g33582v3"/>
</dbReference>
<dbReference type="GeneID" id="100834816"/>
<dbReference type="EnsemblPlants" id="PNT67907">
    <property type="protein sequence ID" value="PNT67907"/>
    <property type="gene ID" value="BRADI_3g33582v3"/>
</dbReference>
<evidence type="ECO:0000256" key="1">
    <source>
        <dbReference type="ARBA" id="ARBA00002501"/>
    </source>
</evidence>
<dbReference type="Pfam" id="PF03208">
    <property type="entry name" value="PRA1"/>
    <property type="match status" value="1"/>
</dbReference>
<keyword evidence="5 7" id="KW-1133">Transmembrane helix</keyword>
<gene>
    <name evidence="10" type="primary">LOC100834816</name>
    <name evidence="9" type="ORF">BRADI_3g33582v3</name>
</gene>
<protein>
    <recommendedName>
        <fullName evidence="7">PRA1 family protein</fullName>
    </recommendedName>
</protein>
<reference evidence="9" key="2">
    <citation type="submission" date="2017-06" db="EMBL/GenBank/DDBJ databases">
        <title>WGS assembly of Brachypodium distachyon.</title>
        <authorList>
            <consortium name="The International Brachypodium Initiative"/>
            <person name="Lucas S."/>
            <person name="Harmon-Smith M."/>
            <person name="Lail K."/>
            <person name="Tice H."/>
            <person name="Grimwood J."/>
            <person name="Bruce D."/>
            <person name="Barry K."/>
            <person name="Shu S."/>
            <person name="Lindquist E."/>
            <person name="Wang M."/>
            <person name="Pitluck S."/>
            <person name="Vogel J.P."/>
            <person name="Garvin D.F."/>
            <person name="Mockler T.C."/>
            <person name="Schmutz J."/>
            <person name="Rokhsar D."/>
            <person name="Bevan M.W."/>
        </authorList>
    </citation>
    <scope>NUCLEOTIDE SEQUENCE</scope>
    <source>
        <strain evidence="9">Bd21</strain>
    </source>
</reference>
<feature type="transmembrane region" description="Helical" evidence="7">
    <location>
        <begin position="124"/>
        <end position="157"/>
    </location>
</feature>
<evidence type="ECO:0000313" key="11">
    <source>
        <dbReference type="Proteomes" id="UP000008810"/>
    </source>
</evidence>
<dbReference type="InterPro" id="IPR004895">
    <property type="entry name" value="Prenylated_rab_accept_PRA1"/>
</dbReference>
<dbReference type="Gramene" id="PNT67906">
    <property type="protein sequence ID" value="PNT67906"/>
    <property type="gene ID" value="BRADI_3g33582v3"/>
</dbReference>
<dbReference type="EnsemblPlants" id="PNT67905">
    <property type="protein sequence ID" value="PNT67905"/>
    <property type="gene ID" value="BRADI_3g33582v3"/>
</dbReference>
<evidence type="ECO:0000256" key="5">
    <source>
        <dbReference type="ARBA" id="ARBA00022989"/>
    </source>
</evidence>
<comment type="function">
    <text evidence="1 7">May be involved in both secretory and endocytic intracellular trafficking in the endosomal/prevacuolar compartments.</text>
</comment>
<comment type="caution">
    <text evidence="7">Lacks conserved residue(s) required for the propagation of feature annotation.</text>
</comment>
<sequence>MTAMAASVAGAGAGAARRALDRAVAGVRAARRAASRFAPGASAFSAAADAEAAAVRAVRNLRTFAPHYAALQWALLLASLSATGHRSCVLALMAASKGVLLLLGCLKFGPAQSFPGSALLRRRIMVILAVLVFAGLAAAGAVSSVMAALGVGVPLVVLHASFRVRDDLEAPSPEAEEEEEEAAVVGEKKEDGDVEAGPTRRSTAVMAPRSPK</sequence>
<evidence type="ECO:0000256" key="6">
    <source>
        <dbReference type="ARBA" id="ARBA00023136"/>
    </source>
</evidence>
<keyword evidence="11" id="KW-1185">Reference proteome</keyword>
<evidence type="ECO:0000256" key="8">
    <source>
        <dbReference type="SAM" id="MobiDB-lite"/>
    </source>
</evidence>